<proteinExistence type="predicted"/>
<evidence type="ECO:0000313" key="1">
    <source>
        <dbReference type="EMBL" id="RHE40759.1"/>
    </source>
</evidence>
<reference evidence="1 2" key="1">
    <citation type="submission" date="2018-08" db="EMBL/GenBank/DDBJ databases">
        <title>A genome reference for cultivated species of the human gut microbiota.</title>
        <authorList>
            <person name="Zou Y."/>
            <person name="Xue W."/>
            <person name="Luo G."/>
        </authorList>
    </citation>
    <scope>NUCLEOTIDE SEQUENCE [LARGE SCALE GENOMIC DNA]</scope>
    <source>
        <strain evidence="1 2">AM28-23</strain>
    </source>
</reference>
<protein>
    <recommendedName>
        <fullName evidence="3">Restriction endonuclease subunit S</fullName>
    </recommendedName>
</protein>
<accession>A0A414J8D8</accession>
<gene>
    <name evidence="1" type="ORF">DW740_04265</name>
</gene>
<dbReference type="SUPFAM" id="SSF116734">
    <property type="entry name" value="DNA methylase specificity domain"/>
    <property type="match status" value="1"/>
</dbReference>
<sequence length="134" mass="15303">MAMIRPETEMKNSGVQWLGNIPKEWSVGKVKHEFYATKTIVGDKVNDYERLALTLNGVIKRSKDAGDGLQPEKFDGYQILKEHELVFKLIDLANVSTSRVGLSPYTGIVSPAYIVLHHRKDMNPRYGEYYFLLI</sequence>
<dbReference type="AlphaFoldDB" id="A0A414J8D8"/>
<dbReference type="EMBL" id="QSKF01000003">
    <property type="protein sequence ID" value="RHE40759.1"/>
    <property type="molecule type" value="Genomic_DNA"/>
</dbReference>
<dbReference type="Proteomes" id="UP000283745">
    <property type="component" value="Unassembled WGS sequence"/>
</dbReference>
<evidence type="ECO:0008006" key="3">
    <source>
        <dbReference type="Google" id="ProtNLM"/>
    </source>
</evidence>
<organism evidence="1 2">
    <name type="scientific">Blautia obeum</name>
    <dbReference type="NCBI Taxonomy" id="40520"/>
    <lineage>
        <taxon>Bacteria</taxon>
        <taxon>Bacillati</taxon>
        <taxon>Bacillota</taxon>
        <taxon>Clostridia</taxon>
        <taxon>Lachnospirales</taxon>
        <taxon>Lachnospiraceae</taxon>
        <taxon>Blautia</taxon>
    </lineage>
</organism>
<dbReference type="RefSeq" id="WP_118048587.1">
    <property type="nucleotide sequence ID" value="NZ_CABJFK010000003.1"/>
</dbReference>
<name>A0A414J8D8_9FIRM</name>
<comment type="caution">
    <text evidence="1">The sequence shown here is derived from an EMBL/GenBank/DDBJ whole genome shotgun (WGS) entry which is preliminary data.</text>
</comment>
<evidence type="ECO:0000313" key="2">
    <source>
        <dbReference type="Proteomes" id="UP000283745"/>
    </source>
</evidence>